<dbReference type="Pfam" id="PF09339">
    <property type="entry name" value="HTH_IclR"/>
    <property type="match status" value="1"/>
</dbReference>
<evidence type="ECO:0000259" key="5">
    <source>
        <dbReference type="PROSITE" id="PS51078"/>
    </source>
</evidence>
<name>A0ABN2A2B2_9ACTN</name>
<feature type="domain" description="HTH iclR-type" evidence="4">
    <location>
        <begin position="19"/>
        <end position="81"/>
    </location>
</feature>
<dbReference type="Pfam" id="PF01614">
    <property type="entry name" value="IclR_C"/>
    <property type="match status" value="1"/>
</dbReference>
<dbReference type="PROSITE" id="PS51077">
    <property type="entry name" value="HTH_ICLR"/>
    <property type="match status" value="1"/>
</dbReference>
<dbReference type="PANTHER" id="PTHR30136">
    <property type="entry name" value="HELIX-TURN-HELIX TRANSCRIPTIONAL REGULATOR, ICLR FAMILY"/>
    <property type="match status" value="1"/>
</dbReference>
<dbReference type="InterPro" id="IPR014757">
    <property type="entry name" value="Tscrpt_reg_IclR_C"/>
</dbReference>
<dbReference type="SUPFAM" id="SSF55781">
    <property type="entry name" value="GAF domain-like"/>
    <property type="match status" value="1"/>
</dbReference>
<dbReference type="Proteomes" id="UP001501470">
    <property type="component" value="Unassembled WGS sequence"/>
</dbReference>
<dbReference type="EMBL" id="BAAAQD010000004">
    <property type="protein sequence ID" value="GAA1509842.1"/>
    <property type="molecule type" value="Genomic_DNA"/>
</dbReference>
<evidence type="ECO:0000259" key="4">
    <source>
        <dbReference type="PROSITE" id="PS51077"/>
    </source>
</evidence>
<evidence type="ECO:0000313" key="7">
    <source>
        <dbReference type="Proteomes" id="UP001501470"/>
    </source>
</evidence>
<accession>A0ABN2A2B2</accession>
<evidence type="ECO:0000256" key="1">
    <source>
        <dbReference type="ARBA" id="ARBA00023015"/>
    </source>
</evidence>
<dbReference type="InterPro" id="IPR036388">
    <property type="entry name" value="WH-like_DNA-bd_sf"/>
</dbReference>
<dbReference type="InterPro" id="IPR005471">
    <property type="entry name" value="Tscrpt_reg_IclR_N"/>
</dbReference>
<dbReference type="Gene3D" id="3.30.450.40">
    <property type="match status" value="1"/>
</dbReference>
<dbReference type="InterPro" id="IPR050707">
    <property type="entry name" value="HTH_MetabolicPath_Reg"/>
</dbReference>
<reference evidence="6 7" key="1">
    <citation type="journal article" date="2019" name="Int. J. Syst. Evol. Microbiol.">
        <title>The Global Catalogue of Microorganisms (GCM) 10K type strain sequencing project: providing services to taxonomists for standard genome sequencing and annotation.</title>
        <authorList>
            <consortium name="The Broad Institute Genomics Platform"/>
            <consortium name="The Broad Institute Genome Sequencing Center for Infectious Disease"/>
            <person name="Wu L."/>
            <person name="Ma J."/>
        </authorList>
    </citation>
    <scope>NUCLEOTIDE SEQUENCE [LARGE SCALE GENOMIC DNA]</scope>
    <source>
        <strain evidence="6 7">JCM 15933</strain>
    </source>
</reference>
<comment type="caution">
    <text evidence="6">The sequence shown here is derived from an EMBL/GenBank/DDBJ whole genome shotgun (WGS) entry which is preliminary data.</text>
</comment>
<protein>
    <submittedName>
        <fullName evidence="6">IclR family transcriptional regulator</fullName>
    </submittedName>
</protein>
<sequence>MHARRVRYSGAVQDDFQPVKSAGRTLDVLEVLADQPRAWTLVDLARALDIPKSSLHGLMRTMTARGWVRADETGTRFRLGMRALQVGAAYLDGDDSVAVMSGVLDELSRRLGETVHLGRIEGDQIVYLAKRDSTHRLRLYSAVGRRLPAHATALGKALLAQHPDADADAMLSWPLQRLTAGTITDRDVLHRALATVRETGYAVDREENADGIMCFAMAVPLTVPATDAVSVSVPTTRMTAGVEEGVVAALTDLLQPLGQARSML</sequence>
<dbReference type="SUPFAM" id="SSF46785">
    <property type="entry name" value="Winged helix' DNA-binding domain"/>
    <property type="match status" value="1"/>
</dbReference>
<gene>
    <name evidence="6" type="ORF">GCM10009827_025010</name>
</gene>
<feature type="domain" description="IclR-ED" evidence="5">
    <location>
        <begin position="82"/>
        <end position="264"/>
    </location>
</feature>
<organism evidence="6 7">
    <name type="scientific">Dactylosporangium maewongense</name>
    <dbReference type="NCBI Taxonomy" id="634393"/>
    <lineage>
        <taxon>Bacteria</taxon>
        <taxon>Bacillati</taxon>
        <taxon>Actinomycetota</taxon>
        <taxon>Actinomycetes</taxon>
        <taxon>Micromonosporales</taxon>
        <taxon>Micromonosporaceae</taxon>
        <taxon>Dactylosporangium</taxon>
    </lineage>
</organism>
<evidence type="ECO:0000256" key="2">
    <source>
        <dbReference type="ARBA" id="ARBA00023125"/>
    </source>
</evidence>
<keyword evidence="3" id="KW-0804">Transcription</keyword>
<keyword evidence="2" id="KW-0238">DNA-binding</keyword>
<keyword evidence="1" id="KW-0805">Transcription regulation</keyword>
<keyword evidence="7" id="KW-1185">Reference proteome</keyword>
<dbReference type="InterPro" id="IPR029016">
    <property type="entry name" value="GAF-like_dom_sf"/>
</dbReference>
<evidence type="ECO:0000313" key="6">
    <source>
        <dbReference type="EMBL" id="GAA1509842.1"/>
    </source>
</evidence>
<dbReference type="InterPro" id="IPR036390">
    <property type="entry name" value="WH_DNA-bd_sf"/>
</dbReference>
<dbReference type="SMART" id="SM00346">
    <property type="entry name" value="HTH_ICLR"/>
    <property type="match status" value="1"/>
</dbReference>
<dbReference type="PROSITE" id="PS51078">
    <property type="entry name" value="ICLR_ED"/>
    <property type="match status" value="1"/>
</dbReference>
<proteinExistence type="predicted"/>
<dbReference type="Gene3D" id="1.10.10.10">
    <property type="entry name" value="Winged helix-like DNA-binding domain superfamily/Winged helix DNA-binding domain"/>
    <property type="match status" value="1"/>
</dbReference>
<evidence type="ECO:0000256" key="3">
    <source>
        <dbReference type="ARBA" id="ARBA00023163"/>
    </source>
</evidence>
<dbReference type="PANTHER" id="PTHR30136:SF24">
    <property type="entry name" value="HTH-TYPE TRANSCRIPTIONAL REPRESSOR ALLR"/>
    <property type="match status" value="1"/>
</dbReference>